<dbReference type="GO" id="GO:0006886">
    <property type="term" value="P:intracellular protein transport"/>
    <property type="evidence" value="ECO:0007669"/>
    <property type="project" value="TreeGrafter"/>
</dbReference>
<dbReference type="GO" id="GO:0005886">
    <property type="term" value="C:plasma membrane"/>
    <property type="evidence" value="ECO:0007669"/>
    <property type="project" value="TreeGrafter"/>
</dbReference>
<dbReference type="SMART" id="SM00397">
    <property type="entry name" value="t_SNARE"/>
    <property type="match status" value="1"/>
</dbReference>
<keyword evidence="2" id="KW-0175">Coiled coil</keyword>
<feature type="coiled-coil region" evidence="2">
    <location>
        <begin position="99"/>
        <end position="126"/>
    </location>
</feature>
<dbReference type="GO" id="GO:0005484">
    <property type="term" value="F:SNAP receptor activity"/>
    <property type="evidence" value="ECO:0007669"/>
    <property type="project" value="TreeGrafter"/>
</dbReference>
<feature type="domain" description="T-SNARE coiled-coil homology" evidence="4">
    <location>
        <begin position="177"/>
        <end position="239"/>
    </location>
</feature>
<evidence type="ECO:0000313" key="5">
    <source>
        <dbReference type="EMBL" id="KAK2601662.1"/>
    </source>
</evidence>
<keyword evidence="3" id="KW-1133">Transmembrane helix</keyword>
<accession>A0AAJ0CQX1</accession>
<dbReference type="InterPro" id="IPR000727">
    <property type="entry name" value="T_SNARE_dom"/>
</dbReference>
<evidence type="ECO:0000256" key="2">
    <source>
        <dbReference type="SAM" id="Coils"/>
    </source>
</evidence>
<dbReference type="SUPFAM" id="SSF47661">
    <property type="entry name" value="t-snare proteins"/>
    <property type="match status" value="1"/>
</dbReference>
<dbReference type="Pfam" id="PF05739">
    <property type="entry name" value="SNARE"/>
    <property type="match status" value="1"/>
</dbReference>
<comment type="caution">
    <text evidence="5">The sequence shown here is derived from an EMBL/GenBank/DDBJ whole genome shotgun (WGS) entry which is preliminary data.</text>
</comment>
<dbReference type="GO" id="GO:0012505">
    <property type="term" value="C:endomembrane system"/>
    <property type="evidence" value="ECO:0007669"/>
    <property type="project" value="TreeGrafter"/>
</dbReference>
<dbReference type="InterPro" id="IPR045242">
    <property type="entry name" value="Syntaxin"/>
</dbReference>
<evidence type="ECO:0000259" key="4">
    <source>
        <dbReference type="PROSITE" id="PS50192"/>
    </source>
</evidence>
<dbReference type="GO" id="GO:0000149">
    <property type="term" value="F:SNARE binding"/>
    <property type="evidence" value="ECO:0007669"/>
    <property type="project" value="TreeGrafter"/>
</dbReference>
<dbReference type="CDD" id="cd15849">
    <property type="entry name" value="SNARE_Sso1"/>
    <property type="match status" value="1"/>
</dbReference>
<dbReference type="PANTHER" id="PTHR19957">
    <property type="entry name" value="SYNTAXIN"/>
    <property type="match status" value="1"/>
</dbReference>
<dbReference type="GO" id="GO:0048278">
    <property type="term" value="P:vesicle docking"/>
    <property type="evidence" value="ECO:0007669"/>
    <property type="project" value="TreeGrafter"/>
</dbReference>
<dbReference type="Gene3D" id="1.20.58.70">
    <property type="match status" value="1"/>
</dbReference>
<comment type="similarity">
    <text evidence="1">Belongs to the syntaxin family.</text>
</comment>
<name>A0AAJ0CQX1_9HYPO</name>
<evidence type="ECO:0000256" key="3">
    <source>
        <dbReference type="SAM" id="Phobius"/>
    </source>
</evidence>
<dbReference type="GO" id="GO:0006906">
    <property type="term" value="P:vesicle fusion"/>
    <property type="evidence" value="ECO:0007669"/>
    <property type="project" value="TreeGrafter"/>
</dbReference>
<proteinExistence type="inferred from homology"/>
<keyword evidence="3" id="KW-0812">Transmembrane</keyword>
<protein>
    <recommendedName>
        <fullName evidence="4">t-SNARE coiled-coil homology domain-containing protein</fullName>
    </recommendedName>
</protein>
<sequence>MGSNVEMASLVQGAGYAGSGGGDTRKFLDEIAEIDRGIRTVSDNLEDIGKLKQRLLNGTDTSPDNTNRQLDSRLKATMTLCQSLAARIRALPPRPPQYNRQVQRCRDDLKAAIEKHKQEEADFRKRTKEQRARQYRIINKDASNEEVQAAVENTDTDQVFAQAMMRSNNQGEARAALSAVKDRHKALEQIERQMTELAQLFQDMETMVVQQDAAVMDIEQKGEEVVDNLDKGNEEVGVAVNTARKTRKKKWICLGICVAIILIIVIVVLIYIFVIRANQNNNNNNNSGGKKRDIESLTNTVVSSFLSTAGPAVNRLEARAAIDQATAEKMHQIAETRIHLPQILNN</sequence>
<dbReference type="InterPro" id="IPR010989">
    <property type="entry name" value="SNARE"/>
</dbReference>
<keyword evidence="3" id="KW-0472">Membrane</keyword>
<dbReference type="AlphaFoldDB" id="A0AAJ0CQX1"/>
<dbReference type="PANTHER" id="PTHR19957:SF380">
    <property type="entry name" value="SYNTAXIN FAMILY PROTEIN"/>
    <property type="match status" value="1"/>
</dbReference>
<dbReference type="GO" id="GO:0006887">
    <property type="term" value="P:exocytosis"/>
    <property type="evidence" value="ECO:0007669"/>
    <property type="project" value="TreeGrafter"/>
</dbReference>
<dbReference type="PROSITE" id="PS50192">
    <property type="entry name" value="T_SNARE"/>
    <property type="match status" value="1"/>
</dbReference>
<evidence type="ECO:0000256" key="1">
    <source>
        <dbReference type="ARBA" id="ARBA00009063"/>
    </source>
</evidence>
<feature type="transmembrane region" description="Helical" evidence="3">
    <location>
        <begin position="251"/>
        <end position="274"/>
    </location>
</feature>
<reference evidence="5" key="1">
    <citation type="submission" date="2023-06" db="EMBL/GenBank/DDBJ databases">
        <title>Conoideocrella luteorostrata (Hypocreales: Clavicipitaceae), a potential biocontrol fungus for elongate hemlock scale in United States Christmas tree production areas.</title>
        <authorList>
            <person name="Barrett H."/>
            <person name="Lovett B."/>
            <person name="Macias A.M."/>
            <person name="Stajich J.E."/>
            <person name="Kasson M.T."/>
        </authorList>
    </citation>
    <scope>NUCLEOTIDE SEQUENCE</scope>
    <source>
        <strain evidence="5">ARSEF 14590</strain>
    </source>
</reference>
<dbReference type="EMBL" id="JASWJB010000073">
    <property type="protein sequence ID" value="KAK2601662.1"/>
    <property type="molecule type" value="Genomic_DNA"/>
</dbReference>
<evidence type="ECO:0000313" key="6">
    <source>
        <dbReference type="Proteomes" id="UP001251528"/>
    </source>
</evidence>
<organism evidence="5 6">
    <name type="scientific">Conoideocrella luteorostrata</name>
    <dbReference type="NCBI Taxonomy" id="1105319"/>
    <lineage>
        <taxon>Eukaryota</taxon>
        <taxon>Fungi</taxon>
        <taxon>Dikarya</taxon>
        <taxon>Ascomycota</taxon>
        <taxon>Pezizomycotina</taxon>
        <taxon>Sordariomycetes</taxon>
        <taxon>Hypocreomycetidae</taxon>
        <taxon>Hypocreales</taxon>
        <taxon>Clavicipitaceae</taxon>
        <taxon>Conoideocrella</taxon>
    </lineage>
</organism>
<dbReference type="Proteomes" id="UP001251528">
    <property type="component" value="Unassembled WGS sequence"/>
</dbReference>
<dbReference type="GO" id="GO:0031201">
    <property type="term" value="C:SNARE complex"/>
    <property type="evidence" value="ECO:0007669"/>
    <property type="project" value="TreeGrafter"/>
</dbReference>
<keyword evidence="6" id="KW-1185">Reference proteome</keyword>
<gene>
    <name evidence="5" type="ORF">QQS21_004813</name>
</gene>